<dbReference type="EMBL" id="AP025314">
    <property type="protein sequence ID" value="BDD10698.1"/>
    <property type="molecule type" value="Genomic_DNA"/>
</dbReference>
<keyword evidence="7 8" id="KW-0998">Cell outer membrane</keyword>
<dbReference type="InterPro" id="IPR023997">
    <property type="entry name" value="TonB-dep_OMP_SusC/RagA_CS"/>
</dbReference>
<dbReference type="InterPro" id="IPR039426">
    <property type="entry name" value="TonB-dep_rcpt-like"/>
</dbReference>
<dbReference type="Pfam" id="PF13715">
    <property type="entry name" value="CarbopepD_reg_2"/>
    <property type="match status" value="1"/>
</dbReference>
<dbReference type="NCBIfam" id="TIGR04056">
    <property type="entry name" value="OMP_RagA_SusC"/>
    <property type="match status" value="1"/>
</dbReference>
<keyword evidence="6 8" id="KW-0472">Membrane</keyword>
<dbReference type="SUPFAM" id="SSF56935">
    <property type="entry name" value="Porins"/>
    <property type="match status" value="1"/>
</dbReference>
<dbReference type="Gene3D" id="2.170.130.10">
    <property type="entry name" value="TonB-dependent receptor, plug domain"/>
    <property type="match status" value="1"/>
</dbReference>
<reference evidence="11 12" key="1">
    <citation type="submission" date="2021-12" db="EMBL/GenBank/DDBJ databases">
        <title>Genome sequencing of bacteria with rrn-lacking chromosome and rrn-plasmid.</title>
        <authorList>
            <person name="Anda M."/>
            <person name="Iwasaki W."/>
        </authorList>
    </citation>
    <scope>NUCLEOTIDE SEQUENCE [LARGE SCALE GENOMIC DNA]</scope>
    <source>
        <strain evidence="11 12">DSM 100852</strain>
    </source>
</reference>
<dbReference type="Pfam" id="PF07660">
    <property type="entry name" value="STN"/>
    <property type="match status" value="1"/>
</dbReference>
<evidence type="ECO:0000256" key="7">
    <source>
        <dbReference type="ARBA" id="ARBA00023237"/>
    </source>
</evidence>
<dbReference type="GO" id="GO:0009279">
    <property type="term" value="C:cell outer membrane"/>
    <property type="evidence" value="ECO:0007669"/>
    <property type="project" value="UniProtKB-SubCell"/>
</dbReference>
<keyword evidence="3 8" id="KW-1134">Transmembrane beta strand</keyword>
<dbReference type="Proteomes" id="UP001348817">
    <property type="component" value="Chromosome"/>
</dbReference>
<dbReference type="KEGG" id="fax:FUAX_31300"/>
<evidence type="ECO:0000256" key="3">
    <source>
        <dbReference type="ARBA" id="ARBA00022452"/>
    </source>
</evidence>
<evidence type="ECO:0000313" key="11">
    <source>
        <dbReference type="EMBL" id="BDD10698.1"/>
    </source>
</evidence>
<dbReference type="NCBIfam" id="TIGR04057">
    <property type="entry name" value="SusC_RagA_signa"/>
    <property type="match status" value="1"/>
</dbReference>
<dbReference type="RefSeq" id="WP_338392236.1">
    <property type="nucleotide sequence ID" value="NZ_AP025314.1"/>
</dbReference>
<dbReference type="Gene3D" id="2.60.40.1120">
    <property type="entry name" value="Carboxypeptidase-like, regulatory domain"/>
    <property type="match status" value="1"/>
</dbReference>
<accession>A0AAU9CRG5</accession>
<evidence type="ECO:0000256" key="8">
    <source>
        <dbReference type="PROSITE-ProRule" id="PRU01360"/>
    </source>
</evidence>
<sequence length="1124" mass="124571">MRKYYDALFSYRASGVWSLILGLALLLIFLPARTEAAGTYAQETKLNLNRKGISIKEAIETIEKSTEFYFFLKYDGAVLNKKIDVNFKDATIYTVLKGLLKGTNLTYKIVDKYVAIVPKNEAVKAPQDRTLKGKVTDKKGEGLPGVSVGIKGTAIGVVTDLEGKYALKLPLGAETIQFTFVGMKTQEVALGNRSVIDVVLEEDLIGLDEVVVVGYGVVKKSDLTGAVASVKADELPEAATTSVMHMLSGKVAGLQVQQNSAQPGGGVSVLIRGAASTGAGNSPLYIIDGFPVNTSNVEPDGGYSYGSRNPLNAINPNDIESIEVLKDASATAIYGARAANGVVLITTKNAEKGSLEIGYDFRFGVQESKNDWNLLNAQELMRVRNHGYREYYRYQNNFHPYGDKGEVPDGDFPGLFTEEEIQNAENFDYVDMITRTGKIVEHNVTLKSGTDKTKIFTSFNYFDQEGLVKNLDLTRYSGRINMDQELAKNLTFGIRTTGSLIQNANSQMGGINDGSGMISSAFQFPTFIAPKDAEGNYNLNPERPTIPNPVSFMEVTDNTNTYKLLTSADIQYQVTDWLGLKAKYGIDYNMGKRKRYLPKSFLYGANQKGFGSISQIERYNHLFELTASFNKEIGQLALSGVAGYSEEEFNFESQYLDNNDFITDQFLYNNLGSGQADRPGVKSEKSLTRFRSYFGRLNLNWKSRYLLTLTMRADGSDRFGENNKWGYFPSAALAWRVIEEDFMKDQGIFSDLKVRTSYGQIGNSNIGGNAFAYYSVGSSYGFGNKIVKGVEQTSLANPDLKWETTTEVNLGIDIGLFDDRVYATFEVYRKTVDDLLSKRTLASYLPINQVAANIGSTQSQGWELTLNTQNLKGELEWNTSVTLGHYEDRWKTRNPEVILKVYESEDDPLGAKFGYLSDGLVAIGEEFGPNPGLIPGEIKVKDINGLDEDGNLTGEPDGKINDADRVLLGTSRPDLNIGITNNFKYKNFDLSIYMYGSLDRDRYDDNMRNLGILQRENNSNDLTYDAWSSENLGGTLPSGIKTTYSGNSDFYRTNVDFIRLKNITLGYTFNDLLSGSRLVKSARMFVDMNNVAVFSNYDTGDPETDSWAAYPFPFTVTVGASIQF</sequence>
<dbReference type="InterPro" id="IPR012910">
    <property type="entry name" value="Plug_dom"/>
</dbReference>
<dbReference type="GO" id="GO:0044718">
    <property type="term" value="P:siderophore transmembrane transport"/>
    <property type="evidence" value="ECO:0007669"/>
    <property type="project" value="TreeGrafter"/>
</dbReference>
<keyword evidence="2 8" id="KW-0813">Transport</keyword>
<dbReference type="PROSITE" id="PS52016">
    <property type="entry name" value="TONB_DEPENDENT_REC_3"/>
    <property type="match status" value="1"/>
</dbReference>
<dbReference type="PANTHER" id="PTHR30069:SF29">
    <property type="entry name" value="HEMOGLOBIN AND HEMOGLOBIN-HAPTOGLOBIN-BINDING PROTEIN 1-RELATED"/>
    <property type="match status" value="1"/>
</dbReference>
<dbReference type="Pfam" id="PF07715">
    <property type="entry name" value="Plug"/>
    <property type="match status" value="1"/>
</dbReference>
<organism evidence="11 12">
    <name type="scientific">Fulvitalea axinellae</name>
    <dbReference type="NCBI Taxonomy" id="1182444"/>
    <lineage>
        <taxon>Bacteria</taxon>
        <taxon>Pseudomonadati</taxon>
        <taxon>Bacteroidota</taxon>
        <taxon>Cytophagia</taxon>
        <taxon>Cytophagales</taxon>
        <taxon>Persicobacteraceae</taxon>
        <taxon>Fulvitalea</taxon>
    </lineage>
</organism>
<proteinExistence type="inferred from homology"/>
<dbReference type="InterPro" id="IPR023996">
    <property type="entry name" value="TonB-dep_OMP_SusC/RagA"/>
</dbReference>
<dbReference type="PANTHER" id="PTHR30069">
    <property type="entry name" value="TONB-DEPENDENT OUTER MEMBRANE RECEPTOR"/>
    <property type="match status" value="1"/>
</dbReference>
<protein>
    <submittedName>
        <fullName evidence="11">SusC/RagA family TonB-linked outer membrane protein</fullName>
    </submittedName>
</protein>
<dbReference type="InterPro" id="IPR036942">
    <property type="entry name" value="Beta-barrel_TonB_sf"/>
</dbReference>
<dbReference type="Gene3D" id="2.40.170.20">
    <property type="entry name" value="TonB-dependent receptor, beta-barrel domain"/>
    <property type="match status" value="1"/>
</dbReference>
<evidence type="ECO:0000256" key="4">
    <source>
        <dbReference type="ARBA" id="ARBA00022692"/>
    </source>
</evidence>
<dbReference type="SUPFAM" id="SSF49464">
    <property type="entry name" value="Carboxypeptidase regulatory domain-like"/>
    <property type="match status" value="1"/>
</dbReference>
<dbReference type="InterPro" id="IPR008969">
    <property type="entry name" value="CarboxyPept-like_regulatory"/>
</dbReference>
<evidence type="ECO:0000256" key="6">
    <source>
        <dbReference type="ARBA" id="ARBA00023136"/>
    </source>
</evidence>
<dbReference type="AlphaFoldDB" id="A0AAU9CRG5"/>
<keyword evidence="4 8" id="KW-0812">Transmembrane</keyword>
<evidence type="ECO:0000259" key="10">
    <source>
        <dbReference type="Pfam" id="PF07715"/>
    </source>
</evidence>
<keyword evidence="5" id="KW-0732">Signal</keyword>
<dbReference type="InterPro" id="IPR037066">
    <property type="entry name" value="Plug_dom_sf"/>
</dbReference>
<name>A0AAU9CRG5_9BACT</name>
<feature type="domain" description="TonB-dependent receptor plug" evidence="10">
    <location>
        <begin position="220"/>
        <end position="342"/>
    </location>
</feature>
<dbReference type="FunFam" id="2.170.130.10:FF:000008">
    <property type="entry name" value="SusC/RagA family TonB-linked outer membrane protein"/>
    <property type="match status" value="1"/>
</dbReference>
<feature type="domain" description="Secretin/TonB short N-terminal" evidence="9">
    <location>
        <begin position="74"/>
        <end position="119"/>
    </location>
</feature>
<comment type="subcellular location">
    <subcellularLocation>
        <location evidence="1 8">Cell outer membrane</location>
        <topology evidence="1 8">Multi-pass membrane protein</topology>
    </subcellularLocation>
</comment>
<evidence type="ECO:0000313" key="12">
    <source>
        <dbReference type="Proteomes" id="UP001348817"/>
    </source>
</evidence>
<comment type="similarity">
    <text evidence="8">Belongs to the TonB-dependent receptor family.</text>
</comment>
<keyword evidence="12" id="KW-1185">Reference proteome</keyword>
<gene>
    <name evidence="11" type="ORF">FUAX_31300</name>
</gene>
<evidence type="ECO:0000256" key="1">
    <source>
        <dbReference type="ARBA" id="ARBA00004571"/>
    </source>
</evidence>
<dbReference type="InterPro" id="IPR011662">
    <property type="entry name" value="Secretin/TonB_short_N"/>
</dbReference>
<evidence type="ECO:0000259" key="9">
    <source>
        <dbReference type="Pfam" id="PF07660"/>
    </source>
</evidence>
<evidence type="ECO:0000256" key="5">
    <source>
        <dbReference type="ARBA" id="ARBA00022729"/>
    </source>
</evidence>
<dbReference type="GO" id="GO:0015344">
    <property type="term" value="F:siderophore uptake transmembrane transporter activity"/>
    <property type="evidence" value="ECO:0007669"/>
    <property type="project" value="TreeGrafter"/>
</dbReference>
<evidence type="ECO:0000256" key="2">
    <source>
        <dbReference type="ARBA" id="ARBA00022448"/>
    </source>
</evidence>